<dbReference type="Pfam" id="PF10022">
    <property type="entry name" value="DUF2264"/>
    <property type="match status" value="1"/>
</dbReference>
<organism evidence="3 4">
    <name type="scientific">Massilia varians</name>
    <dbReference type="NCBI Taxonomy" id="457921"/>
    <lineage>
        <taxon>Bacteria</taxon>
        <taxon>Pseudomonadati</taxon>
        <taxon>Pseudomonadota</taxon>
        <taxon>Betaproteobacteria</taxon>
        <taxon>Burkholderiales</taxon>
        <taxon>Oxalobacteraceae</taxon>
        <taxon>Telluria group</taxon>
        <taxon>Massilia</taxon>
    </lineage>
</organism>
<dbReference type="PANTHER" id="PTHR35339:SF3">
    <property type="entry name" value="DUF2264 DOMAIN-CONTAINING PROTEIN"/>
    <property type="match status" value="1"/>
</dbReference>
<reference evidence="3" key="1">
    <citation type="submission" date="2022-11" db="EMBL/GenBank/DDBJ databases">
        <title>Isolation and characterization of PLA-degrading bacterium Massilia sp. from Antarctic soil.</title>
        <authorList>
            <person name="Sato K."/>
            <person name="Gomez-Fuentes C."/>
            <person name="Ahmad S.A."/>
            <person name="Zulkharnain A."/>
        </authorList>
    </citation>
    <scope>NUCLEOTIDE SEQUENCE</scope>
    <source>
        <strain evidence="3">N-3</strain>
    </source>
</reference>
<dbReference type="RefSeq" id="WP_281912573.1">
    <property type="nucleotide sequence ID" value="NZ_AP026966.1"/>
</dbReference>
<feature type="chain" id="PRO_5046609741" description="DUF2264 domain-containing protein" evidence="1">
    <location>
        <begin position="25"/>
        <end position="414"/>
    </location>
</feature>
<evidence type="ECO:0000313" key="4">
    <source>
        <dbReference type="Proteomes" id="UP001163336"/>
    </source>
</evidence>
<dbReference type="PIRSF" id="PIRSF014753">
    <property type="entry name" value="UCP014753"/>
    <property type="match status" value="1"/>
</dbReference>
<dbReference type="PANTHER" id="PTHR35339">
    <property type="entry name" value="LINALOOL DEHYDRATASE_ISOMERASE DOMAIN-CONTAINING PROTEIN"/>
    <property type="match status" value="1"/>
</dbReference>
<sequence>MERRHFMGALAAAPALGAAAAAPAAIPAGTERAYLLRLLQRMAEPILGLMSKGQLKQKFALELSPTWDGRDRSVAYLECFGRLMSGIAPWLALPVDATPEGSLRRRLQDMALQSYANAVDPRSPDYLKWKGEGQALVDSAYFTNALLRAPKVLWEPLEAATRARIIAEIKGLRRVDPPNTNWLLFAAMNEAWLLSIGEEHDPMRLNGAIRKINEWYVGDGWIKDGKDFHFDYYNSYVMYPMLLEVLDVLAAKKAPFWQARPQELLAQANRRAQRYCEHLERFVGPDGSFPPIGRSLTYRTAAFQPLALLAWRKQLPASLPEGQVRAALHAVHRAIWDVPGNFTDAGFLTIGFRGHQPELGDWYSNNGSMYIASNGLLALGLPASDSFWSAPGQDWTQKKAFGGRGFPKDYPVSY</sequence>
<feature type="signal peptide" evidence="1">
    <location>
        <begin position="1"/>
        <end position="24"/>
    </location>
</feature>
<evidence type="ECO:0000259" key="2">
    <source>
        <dbReference type="Pfam" id="PF10022"/>
    </source>
</evidence>
<gene>
    <name evidence="3" type="ORF">MasN3_08020</name>
</gene>
<dbReference type="EMBL" id="AP026966">
    <property type="protein sequence ID" value="BDT57308.1"/>
    <property type="molecule type" value="Genomic_DNA"/>
</dbReference>
<accession>A0ABN6T7S4</accession>
<protein>
    <recommendedName>
        <fullName evidence="2">DUF2264 domain-containing protein</fullName>
    </recommendedName>
</protein>
<keyword evidence="4" id="KW-1185">Reference proteome</keyword>
<keyword evidence="1" id="KW-0732">Signal</keyword>
<proteinExistence type="predicted"/>
<evidence type="ECO:0000313" key="3">
    <source>
        <dbReference type="EMBL" id="BDT57308.1"/>
    </source>
</evidence>
<dbReference type="InterPro" id="IPR016624">
    <property type="entry name" value="UCP014753"/>
</dbReference>
<feature type="domain" description="DUF2264" evidence="2">
    <location>
        <begin position="32"/>
        <end position="395"/>
    </location>
</feature>
<evidence type="ECO:0000256" key="1">
    <source>
        <dbReference type="SAM" id="SignalP"/>
    </source>
</evidence>
<name>A0ABN6T7S4_9BURK</name>
<dbReference type="InterPro" id="IPR049349">
    <property type="entry name" value="DUF2264_N"/>
</dbReference>
<dbReference type="Proteomes" id="UP001163336">
    <property type="component" value="Chromosome"/>
</dbReference>